<protein>
    <submittedName>
        <fullName evidence="2">Uncharacterized protein</fullName>
    </submittedName>
</protein>
<dbReference type="EMBL" id="FODO01000009">
    <property type="protein sequence ID" value="SEO40197.1"/>
    <property type="molecule type" value="Genomic_DNA"/>
</dbReference>
<feature type="transmembrane region" description="Helical" evidence="1">
    <location>
        <begin position="7"/>
        <end position="30"/>
    </location>
</feature>
<keyword evidence="3" id="KW-1185">Reference proteome</keyword>
<proteinExistence type="predicted"/>
<sequence length="80" mass="8780">MKTSQSLFSTAVKVTFVLFGVLPLIGLAAFGDLRSFSLAQSEISWLEIDLMLGAVFFVSYLLIGSVSKSKTRLPMKKIYA</sequence>
<organism evidence="2 3">
    <name type="scientific">Nitrosomonas oligotropha</name>
    <dbReference type="NCBI Taxonomy" id="42354"/>
    <lineage>
        <taxon>Bacteria</taxon>
        <taxon>Pseudomonadati</taxon>
        <taxon>Pseudomonadota</taxon>
        <taxon>Betaproteobacteria</taxon>
        <taxon>Nitrosomonadales</taxon>
        <taxon>Nitrosomonadaceae</taxon>
        <taxon>Nitrosomonas</taxon>
    </lineage>
</organism>
<name>A0A1H8PEL6_9PROT</name>
<evidence type="ECO:0000313" key="3">
    <source>
        <dbReference type="Proteomes" id="UP000198814"/>
    </source>
</evidence>
<keyword evidence="1" id="KW-0812">Transmembrane</keyword>
<keyword evidence="1" id="KW-0472">Membrane</keyword>
<gene>
    <name evidence="2" type="ORF">SAMN05216333_10960</name>
</gene>
<feature type="transmembrane region" description="Helical" evidence="1">
    <location>
        <begin position="50"/>
        <end position="67"/>
    </location>
</feature>
<keyword evidence="1" id="KW-1133">Transmembrane helix</keyword>
<dbReference type="AlphaFoldDB" id="A0A1H8PEL6"/>
<dbReference type="RefSeq" id="WP_090318509.1">
    <property type="nucleotide sequence ID" value="NZ_FNOE01000010.1"/>
</dbReference>
<reference evidence="3" key="1">
    <citation type="submission" date="2016-10" db="EMBL/GenBank/DDBJ databases">
        <authorList>
            <person name="Varghese N."/>
            <person name="Submissions S."/>
        </authorList>
    </citation>
    <scope>NUCLEOTIDE SEQUENCE [LARGE SCALE GENOMIC DNA]</scope>
    <source>
        <strain evidence="3">Nm76</strain>
    </source>
</reference>
<evidence type="ECO:0000256" key="1">
    <source>
        <dbReference type="SAM" id="Phobius"/>
    </source>
</evidence>
<evidence type="ECO:0000313" key="2">
    <source>
        <dbReference type="EMBL" id="SEO40197.1"/>
    </source>
</evidence>
<dbReference type="OrthoDB" id="8548447at2"/>
<dbReference type="Proteomes" id="UP000198814">
    <property type="component" value="Unassembled WGS sequence"/>
</dbReference>
<accession>A0A1H8PEL6</accession>